<dbReference type="AlphaFoldDB" id="A0A830HWN1"/>
<organism evidence="2 3">
    <name type="scientific">Pycnococcus provasolii</name>
    <dbReference type="NCBI Taxonomy" id="41880"/>
    <lineage>
        <taxon>Eukaryota</taxon>
        <taxon>Viridiplantae</taxon>
        <taxon>Chlorophyta</taxon>
        <taxon>Pseudoscourfieldiophyceae</taxon>
        <taxon>Pseudoscourfieldiales</taxon>
        <taxon>Pycnococcaceae</taxon>
        <taxon>Pycnococcus</taxon>
    </lineage>
</organism>
<reference evidence="2" key="1">
    <citation type="submission" date="2020-10" db="EMBL/GenBank/DDBJ databases">
        <title>Unveiling of a novel bifunctional photoreceptor, Dualchrome1, isolated from a cosmopolitan green alga.</title>
        <authorList>
            <person name="Suzuki S."/>
            <person name="Kawachi M."/>
        </authorList>
    </citation>
    <scope>NUCLEOTIDE SEQUENCE</scope>
    <source>
        <strain evidence="2">NIES 2893</strain>
    </source>
</reference>
<accession>A0A830HWN1</accession>
<sequence length="365" mass="40524">MAERRGSFSDGTAKSVFEDRSPLADIPAFRKDFRGKILGTWKLFSAVGKENPVAFCDPPEALLRTTFPLGAQKRGNNRGIAFFSDKGDCAVFCFHESHEDVKLGSEDPTAAVENSSLDEVAHCFKTQLCFAGTWKVAKLDQEMAIRVAQTTFPNYRDESITRHVKHLRSTESTKMELATPVMRTSGLASEYQSFQWIKAPPSSQELVTPWIVGVWDISSFEVTKNGSTDKSFPLGKYPTGVAFYDPGGYYGIIISDSAAPVVSTSNFLFLNTLASTKECKASYQGSFALYGTYSTNSTTFVHRIWHCTLPNWSHMIMETEHTFDRINRECLITTVAESAPKSEGSHVDHISSSVKVVLKMKKRAS</sequence>
<comment type="caution">
    <text evidence="2">The sequence shown here is derived from an EMBL/GenBank/DDBJ whole genome shotgun (WGS) entry which is preliminary data.</text>
</comment>
<gene>
    <name evidence="2" type="ORF">PPROV_000802600</name>
</gene>
<evidence type="ECO:0000313" key="3">
    <source>
        <dbReference type="Proteomes" id="UP000660262"/>
    </source>
</evidence>
<dbReference type="Proteomes" id="UP000660262">
    <property type="component" value="Unassembled WGS sequence"/>
</dbReference>
<feature type="domain" description="Lipocalin-like" evidence="1">
    <location>
        <begin position="212"/>
        <end position="331"/>
    </location>
</feature>
<name>A0A830HWN1_9CHLO</name>
<evidence type="ECO:0000313" key="2">
    <source>
        <dbReference type="EMBL" id="GHP09289.1"/>
    </source>
</evidence>
<protein>
    <recommendedName>
        <fullName evidence="1">Lipocalin-like domain-containing protein</fullName>
    </recommendedName>
</protein>
<evidence type="ECO:0000259" key="1">
    <source>
        <dbReference type="Pfam" id="PF13924"/>
    </source>
</evidence>
<dbReference type="EMBL" id="BNJQ01000024">
    <property type="protein sequence ID" value="GHP09289.1"/>
    <property type="molecule type" value="Genomic_DNA"/>
</dbReference>
<dbReference type="Pfam" id="PF13924">
    <property type="entry name" value="Lipocalin_5"/>
    <property type="match status" value="1"/>
</dbReference>
<keyword evidence="3" id="KW-1185">Reference proteome</keyword>
<dbReference type="InterPro" id="IPR024311">
    <property type="entry name" value="Lipocalin-like"/>
</dbReference>
<proteinExistence type="predicted"/>